<dbReference type="PANTHER" id="PTHR22996">
    <property type="entry name" value="MAHOGUNIN"/>
    <property type="match status" value="1"/>
</dbReference>
<dbReference type="InterPro" id="IPR013083">
    <property type="entry name" value="Znf_RING/FYVE/PHD"/>
</dbReference>
<name>A0ABP0SW74_9DINO</name>
<dbReference type="PROSITE" id="PS50089">
    <property type="entry name" value="ZF_RING_2"/>
    <property type="match status" value="1"/>
</dbReference>
<keyword evidence="4" id="KW-1185">Reference proteome</keyword>
<dbReference type="Proteomes" id="UP001642484">
    <property type="component" value="Unassembled WGS sequence"/>
</dbReference>
<evidence type="ECO:0000259" key="2">
    <source>
        <dbReference type="PROSITE" id="PS50089"/>
    </source>
</evidence>
<reference evidence="3 4" key="1">
    <citation type="submission" date="2024-02" db="EMBL/GenBank/DDBJ databases">
        <authorList>
            <person name="Chen Y."/>
            <person name="Shah S."/>
            <person name="Dougan E. K."/>
            <person name="Thang M."/>
            <person name="Chan C."/>
        </authorList>
    </citation>
    <scope>NUCLEOTIDE SEQUENCE [LARGE SCALE GENOMIC DNA]</scope>
</reference>
<dbReference type="SUPFAM" id="SSF57850">
    <property type="entry name" value="RING/U-box"/>
    <property type="match status" value="1"/>
</dbReference>
<dbReference type="InterPro" id="IPR045194">
    <property type="entry name" value="MGRN1/RNF157-like"/>
</dbReference>
<dbReference type="Pfam" id="PF13920">
    <property type="entry name" value="zf-C3HC4_3"/>
    <property type="match status" value="1"/>
</dbReference>
<sequence>MLSPKVTNIEGIFKPDPSPLAVEVHAMGGSTSQPVDLPALPQQRIVSVRDGQAETVTAAGQPQIGTTQQAVAVRPSLSLHRGALRVEGKKLSIEIIANESGHVELMLPGQETRGRLDWPTVSATPKAHVQRCSISAAAESQTVSFDCPKSLESLMVSHSGGSTSWPAVLVLRPGADRRDLAEDPPDGTMLAFCQVQAKSLAVVRQIIAWGGNGAAFEMKDMFGLQDAKASEDNSSQRNCVICLSQPRDTALLPCSHFCVCYDCGLSIRLNPSRSKCPLCRTDVQDLVRIEGKGPEAT</sequence>
<gene>
    <name evidence="3" type="ORF">CCMP2556_LOCUS54007</name>
</gene>
<evidence type="ECO:0000256" key="1">
    <source>
        <dbReference type="PROSITE-ProRule" id="PRU00175"/>
    </source>
</evidence>
<protein>
    <recommendedName>
        <fullName evidence="2">RING-type domain-containing protein</fullName>
    </recommendedName>
</protein>
<dbReference type="EMBL" id="CAXAMN010028384">
    <property type="protein sequence ID" value="CAK9116415.1"/>
    <property type="molecule type" value="Genomic_DNA"/>
</dbReference>
<feature type="domain" description="RING-type" evidence="2">
    <location>
        <begin position="239"/>
        <end position="280"/>
    </location>
</feature>
<dbReference type="Gene3D" id="3.30.40.10">
    <property type="entry name" value="Zinc/RING finger domain, C3HC4 (zinc finger)"/>
    <property type="match status" value="1"/>
</dbReference>
<organism evidence="3 4">
    <name type="scientific">Durusdinium trenchii</name>
    <dbReference type="NCBI Taxonomy" id="1381693"/>
    <lineage>
        <taxon>Eukaryota</taxon>
        <taxon>Sar</taxon>
        <taxon>Alveolata</taxon>
        <taxon>Dinophyceae</taxon>
        <taxon>Suessiales</taxon>
        <taxon>Symbiodiniaceae</taxon>
        <taxon>Durusdinium</taxon>
    </lineage>
</organism>
<proteinExistence type="predicted"/>
<evidence type="ECO:0000313" key="4">
    <source>
        <dbReference type="Proteomes" id="UP001642484"/>
    </source>
</evidence>
<dbReference type="InterPro" id="IPR001841">
    <property type="entry name" value="Znf_RING"/>
</dbReference>
<dbReference type="SMART" id="SM00184">
    <property type="entry name" value="RING"/>
    <property type="match status" value="1"/>
</dbReference>
<keyword evidence="1" id="KW-0479">Metal-binding</keyword>
<dbReference type="PANTHER" id="PTHR22996:SF0">
    <property type="entry name" value="RE60872P-RELATED"/>
    <property type="match status" value="1"/>
</dbReference>
<evidence type="ECO:0000313" key="3">
    <source>
        <dbReference type="EMBL" id="CAK9116415.1"/>
    </source>
</evidence>
<comment type="caution">
    <text evidence="3">The sequence shown here is derived from an EMBL/GenBank/DDBJ whole genome shotgun (WGS) entry which is preliminary data.</text>
</comment>
<accession>A0ABP0SW74</accession>
<keyword evidence="1" id="KW-0862">Zinc</keyword>
<keyword evidence="1" id="KW-0863">Zinc-finger</keyword>